<accession>A0AAD7M9F1</accession>
<dbReference type="Proteomes" id="UP001215598">
    <property type="component" value="Unassembled WGS sequence"/>
</dbReference>
<gene>
    <name evidence="2" type="ORF">B0H16DRAFT_1704438</name>
</gene>
<evidence type="ECO:0000313" key="2">
    <source>
        <dbReference type="EMBL" id="KAJ7706505.1"/>
    </source>
</evidence>
<dbReference type="EMBL" id="JARKIB010000460">
    <property type="protein sequence ID" value="KAJ7706505.1"/>
    <property type="molecule type" value="Genomic_DNA"/>
</dbReference>
<dbReference type="AlphaFoldDB" id="A0AAD7M9F1"/>
<name>A0AAD7M9F1_9AGAR</name>
<feature type="compositionally biased region" description="Polar residues" evidence="1">
    <location>
        <begin position="218"/>
        <end position="246"/>
    </location>
</feature>
<reference evidence="2" key="1">
    <citation type="submission" date="2023-03" db="EMBL/GenBank/DDBJ databases">
        <title>Massive genome expansion in bonnet fungi (Mycena s.s.) driven by repeated elements and novel gene families across ecological guilds.</title>
        <authorList>
            <consortium name="Lawrence Berkeley National Laboratory"/>
            <person name="Harder C.B."/>
            <person name="Miyauchi S."/>
            <person name="Viragh M."/>
            <person name="Kuo A."/>
            <person name="Thoen E."/>
            <person name="Andreopoulos B."/>
            <person name="Lu D."/>
            <person name="Skrede I."/>
            <person name="Drula E."/>
            <person name="Henrissat B."/>
            <person name="Morin E."/>
            <person name="Kohler A."/>
            <person name="Barry K."/>
            <person name="LaButti K."/>
            <person name="Morin E."/>
            <person name="Salamov A."/>
            <person name="Lipzen A."/>
            <person name="Mereny Z."/>
            <person name="Hegedus B."/>
            <person name="Baldrian P."/>
            <person name="Stursova M."/>
            <person name="Weitz H."/>
            <person name="Taylor A."/>
            <person name="Grigoriev I.V."/>
            <person name="Nagy L.G."/>
            <person name="Martin F."/>
            <person name="Kauserud H."/>
        </authorList>
    </citation>
    <scope>NUCLEOTIDE SEQUENCE</scope>
    <source>
        <strain evidence="2">CBHHK182m</strain>
    </source>
</reference>
<evidence type="ECO:0000256" key="1">
    <source>
        <dbReference type="SAM" id="MobiDB-lite"/>
    </source>
</evidence>
<proteinExistence type="predicted"/>
<protein>
    <submittedName>
        <fullName evidence="2">Uncharacterized protein</fullName>
    </submittedName>
</protein>
<organism evidence="2 3">
    <name type="scientific">Mycena metata</name>
    <dbReference type="NCBI Taxonomy" id="1033252"/>
    <lineage>
        <taxon>Eukaryota</taxon>
        <taxon>Fungi</taxon>
        <taxon>Dikarya</taxon>
        <taxon>Basidiomycota</taxon>
        <taxon>Agaricomycotina</taxon>
        <taxon>Agaricomycetes</taxon>
        <taxon>Agaricomycetidae</taxon>
        <taxon>Agaricales</taxon>
        <taxon>Marasmiineae</taxon>
        <taxon>Mycenaceae</taxon>
        <taxon>Mycena</taxon>
    </lineage>
</organism>
<feature type="region of interest" description="Disordered" evidence="1">
    <location>
        <begin position="211"/>
        <end position="246"/>
    </location>
</feature>
<comment type="caution">
    <text evidence="2">The sequence shown here is derived from an EMBL/GenBank/DDBJ whole genome shotgun (WGS) entry which is preliminary data.</text>
</comment>
<evidence type="ECO:0000313" key="3">
    <source>
        <dbReference type="Proteomes" id="UP001215598"/>
    </source>
</evidence>
<keyword evidence="3" id="KW-1185">Reference proteome</keyword>
<sequence length="268" mass="29985">MNNHGMPRPSVVHPGHIFYFPREPKQRFEDSPSRANPFDLRQAVGQHGIQIHDRIQTIIGKVQREISVSRPSYAGDAQRGVFLELEEEGRWMGSNSGSMCVQVEAEDVGRGSRGREGFSLPNPRRFLYRGYQWDLRWRWLPQPAHTWQPQLQRTWQPEQGLEEGCRGAREGKGWILGRERACTKPKSLRWYGQIVSGSRQSRVGMPTAPVFTGGTGPANGTPSRAVSTSASTNKRAGTGGSTAVNTRPLTAVDGRRRVGEFYQAFQAV</sequence>